<dbReference type="OrthoDB" id="4753912at2"/>
<protein>
    <submittedName>
        <fullName evidence="4">Secretion protein EspB</fullName>
    </submittedName>
</protein>
<dbReference type="InterPro" id="IPR054056">
    <property type="entry name" value="EspB_PPE"/>
</dbReference>
<evidence type="ECO:0000313" key="4">
    <source>
        <dbReference type="EMBL" id="KAA1251745.1"/>
    </source>
</evidence>
<keyword evidence="5" id="KW-1185">Reference proteome</keyword>
<feature type="compositionally biased region" description="Pro residues" evidence="1">
    <location>
        <begin position="280"/>
        <end position="305"/>
    </location>
</feature>
<dbReference type="Pfam" id="PF21856">
    <property type="entry name" value="EspB_PPE"/>
    <property type="match status" value="1"/>
</dbReference>
<dbReference type="AlphaFoldDB" id="A0A5B1BVH8"/>
<accession>A0A5B1BVH8</accession>
<feature type="region of interest" description="Disordered" evidence="1">
    <location>
        <begin position="277"/>
        <end position="341"/>
    </location>
</feature>
<dbReference type="InterPro" id="IPR041275">
    <property type="entry name" value="EspB_PE"/>
</dbReference>
<dbReference type="Proteomes" id="UP000324701">
    <property type="component" value="Unassembled WGS sequence"/>
</dbReference>
<feature type="compositionally biased region" description="Gly residues" evidence="1">
    <location>
        <begin position="414"/>
        <end position="425"/>
    </location>
</feature>
<organism evidence="4 5">
    <name type="scientific">Mycobacterium simiae</name>
    <name type="common">Mycobacterium habana</name>
    <dbReference type="NCBI Taxonomy" id="1784"/>
    <lineage>
        <taxon>Bacteria</taxon>
        <taxon>Bacillati</taxon>
        <taxon>Actinomycetota</taxon>
        <taxon>Actinomycetes</taxon>
        <taxon>Mycobacteriales</taxon>
        <taxon>Mycobacteriaceae</taxon>
        <taxon>Mycobacterium</taxon>
        <taxon>Mycobacterium simiae complex</taxon>
    </lineage>
</organism>
<dbReference type="EMBL" id="VTZN01000007">
    <property type="protein sequence ID" value="KAA1251745.1"/>
    <property type="molecule type" value="Genomic_DNA"/>
</dbReference>
<reference evidence="4 5" key="1">
    <citation type="submission" date="2019-09" db="EMBL/GenBank/DDBJ databases">
        <title>Report of infection by Mycobacterium simiae a patient suffering from pulmonary tuberculosis.</title>
        <authorList>
            <person name="Mohanty P.S."/>
            <person name="Bansal A.K."/>
            <person name="Singh H."/>
            <person name="Sharma S."/>
            <person name="Patil S.A."/>
            <person name="Upadhaya P."/>
            <person name="Singh P.K."/>
            <person name="Kumar D."/>
            <person name="Kumar S."/>
            <person name="Singh R.K."/>
            <person name="Chaudhary B."/>
        </authorList>
    </citation>
    <scope>NUCLEOTIDE SEQUENCE [LARGE SCALE GENOMIC DNA]</scope>
    <source>
        <strain evidence="4 5">JAL-560-SIM</strain>
    </source>
</reference>
<sequence length="480" mass="50178">MTQLQTLNVEGEELLARADELEAPIASWPVENPAPPCNFAMTKAAAQQLSLSAGNMRLYLGVSQREWKRLAESLRNAAKAYADVDQAAAEAINNETAVSPASRGPAAEGVAEAGLDDTPVGAMAAAPDVADVKQRLLDGETGDQGAAMLRFADEWEAYARTLLEARYRFRPFYQWQGDASDLVEQNFDQQRGWLDQMAALCLTMAKQARGLASTQRWAQKEHIWYTDHTVSYSELVQIERIYSQQALTRGLIMQVHAHMLAKSDEVLAEYRKRADLPLAPVSPPKPPTAYRIDPPPKPGPGPLDPGPGNGGIGPGTPGEVLPPDDASFPDPTGVPALPSAGLPSIPNNAAMNNAGSDVANGLPPGGPALKPASFGGGGAGGGVPRVPLVPPAEAGSAAKPATGLEAGLGRAMPGTGGALGRGGAGMAPVGGPAGQGQPSGKGKRAQQEEESVYTEDRPWTQGIIGRRRPKDAPPDGEDAK</sequence>
<comment type="caution">
    <text evidence="4">The sequence shown here is derived from an EMBL/GenBank/DDBJ whole genome shotgun (WGS) entry which is preliminary data.</text>
</comment>
<evidence type="ECO:0000259" key="3">
    <source>
        <dbReference type="Pfam" id="PF21856"/>
    </source>
</evidence>
<feature type="region of interest" description="Disordered" evidence="1">
    <location>
        <begin position="356"/>
        <end position="480"/>
    </location>
</feature>
<feature type="domain" description="ESX-1 secretion-associated protein EspB PPE" evidence="3">
    <location>
        <begin position="130"/>
        <end position="289"/>
    </location>
</feature>
<dbReference type="Pfam" id="PF18625">
    <property type="entry name" value="EspB_PE"/>
    <property type="match status" value="1"/>
</dbReference>
<dbReference type="InterPro" id="IPR038332">
    <property type="entry name" value="PPE_sf"/>
</dbReference>
<dbReference type="RefSeq" id="WP_149652387.1">
    <property type="nucleotide sequence ID" value="NZ_VTZN01000007.1"/>
</dbReference>
<feature type="domain" description="ESX-1 secretion-associated protein EspB PE" evidence="2">
    <location>
        <begin position="12"/>
        <end position="87"/>
    </location>
</feature>
<evidence type="ECO:0000256" key="1">
    <source>
        <dbReference type="SAM" id="MobiDB-lite"/>
    </source>
</evidence>
<feature type="compositionally biased region" description="Basic and acidic residues" evidence="1">
    <location>
        <begin position="470"/>
        <end position="480"/>
    </location>
</feature>
<gene>
    <name evidence="4" type="ORF">F0Q45_02430</name>
</gene>
<evidence type="ECO:0000259" key="2">
    <source>
        <dbReference type="Pfam" id="PF18625"/>
    </source>
</evidence>
<feature type="compositionally biased region" description="Gly residues" evidence="1">
    <location>
        <begin position="374"/>
        <end position="383"/>
    </location>
</feature>
<name>A0A5B1BVH8_MYCSI</name>
<proteinExistence type="predicted"/>
<dbReference type="Gene3D" id="1.20.1260.20">
    <property type="entry name" value="PPE superfamily"/>
    <property type="match status" value="1"/>
</dbReference>
<evidence type="ECO:0000313" key="5">
    <source>
        <dbReference type="Proteomes" id="UP000324701"/>
    </source>
</evidence>
<feature type="compositionally biased region" description="Gly residues" evidence="1">
    <location>
        <begin position="307"/>
        <end position="316"/>
    </location>
</feature>